<dbReference type="Gene3D" id="3.40.190.10">
    <property type="entry name" value="Periplasmic binding protein-like II"/>
    <property type="match status" value="2"/>
</dbReference>
<organism evidence="6 7">
    <name type="scientific">Bradyrhizobium erythrophlei</name>
    <dbReference type="NCBI Taxonomy" id="1437360"/>
    <lineage>
        <taxon>Bacteria</taxon>
        <taxon>Pseudomonadati</taxon>
        <taxon>Pseudomonadota</taxon>
        <taxon>Alphaproteobacteria</taxon>
        <taxon>Hyphomicrobiales</taxon>
        <taxon>Nitrobacteraceae</taxon>
        <taxon>Bradyrhizobium</taxon>
    </lineage>
</organism>
<dbReference type="SMART" id="SM00062">
    <property type="entry name" value="PBPb"/>
    <property type="match status" value="1"/>
</dbReference>
<keyword evidence="3 4" id="KW-0732">Signal</keyword>
<protein>
    <submittedName>
        <fullName evidence="6">NitT/TauT family transport system substrate-binding protein</fullName>
    </submittedName>
</protein>
<feature type="chain" id="PRO_5012409358" evidence="4">
    <location>
        <begin position="28"/>
        <end position="331"/>
    </location>
</feature>
<evidence type="ECO:0000256" key="4">
    <source>
        <dbReference type="SAM" id="SignalP"/>
    </source>
</evidence>
<comment type="similarity">
    <text evidence="2">Belongs to the bacterial solute-binding protein SsuA/TauA family.</text>
</comment>
<evidence type="ECO:0000313" key="7">
    <source>
        <dbReference type="Proteomes" id="UP000189796"/>
    </source>
</evidence>
<dbReference type="CDD" id="cd01008">
    <property type="entry name" value="PBP2_NrtA_SsuA_CpmA_like"/>
    <property type="match status" value="1"/>
</dbReference>
<proteinExistence type="inferred from homology"/>
<reference evidence="6 7" key="1">
    <citation type="submission" date="2016-11" db="EMBL/GenBank/DDBJ databases">
        <authorList>
            <person name="Jaros S."/>
            <person name="Januszkiewicz K."/>
            <person name="Wedrychowicz H."/>
        </authorList>
    </citation>
    <scope>NUCLEOTIDE SEQUENCE [LARGE SCALE GENOMIC DNA]</scope>
    <source>
        <strain evidence="6 7">GAS138</strain>
    </source>
</reference>
<dbReference type="AlphaFoldDB" id="A0A1M5JYK1"/>
<evidence type="ECO:0000256" key="3">
    <source>
        <dbReference type="ARBA" id="ARBA00022729"/>
    </source>
</evidence>
<feature type="domain" description="Solute-binding protein family 3/N-terminal" evidence="5">
    <location>
        <begin position="34"/>
        <end position="267"/>
    </location>
</feature>
<evidence type="ECO:0000313" key="6">
    <source>
        <dbReference type="EMBL" id="SHG45329.1"/>
    </source>
</evidence>
<accession>A0A1M5JYK1</accession>
<feature type="signal peptide" evidence="4">
    <location>
        <begin position="1"/>
        <end position="27"/>
    </location>
</feature>
<dbReference type="SUPFAM" id="SSF53850">
    <property type="entry name" value="Periplasmic binding protein-like II"/>
    <property type="match status" value="1"/>
</dbReference>
<dbReference type="PANTHER" id="PTHR30024:SF47">
    <property type="entry name" value="TAURINE-BINDING PERIPLASMIC PROTEIN"/>
    <property type="match status" value="1"/>
</dbReference>
<evidence type="ECO:0000256" key="1">
    <source>
        <dbReference type="ARBA" id="ARBA00004418"/>
    </source>
</evidence>
<dbReference type="PANTHER" id="PTHR30024">
    <property type="entry name" value="ALIPHATIC SULFONATES-BINDING PROTEIN-RELATED"/>
    <property type="match status" value="1"/>
</dbReference>
<evidence type="ECO:0000256" key="2">
    <source>
        <dbReference type="ARBA" id="ARBA00010742"/>
    </source>
</evidence>
<dbReference type="Pfam" id="PF09084">
    <property type="entry name" value="NMT1"/>
    <property type="match status" value="1"/>
</dbReference>
<evidence type="ECO:0000259" key="5">
    <source>
        <dbReference type="SMART" id="SM00062"/>
    </source>
</evidence>
<dbReference type="GO" id="GO:0042918">
    <property type="term" value="P:alkanesulfonate transmembrane transport"/>
    <property type="evidence" value="ECO:0007669"/>
    <property type="project" value="TreeGrafter"/>
</dbReference>
<comment type="subcellular location">
    <subcellularLocation>
        <location evidence="1">Periplasm</location>
    </subcellularLocation>
</comment>
<dbReference type="Proteomes" id="UP000189796">
    <property type="component" value="Chromosome I"/>
</dbReference>
<dbReference type="RefSeq" id="WP_079600764.1">
    <property type="nucleotide sequence ID" value="NZ_LT670817.1"/>
</dbReference>
<dbReference type="GO" id="GO:0042597">
    <property type="term" value="C:periplasmic space"/>
    <property type="evidence" value="ECO:0007669"/>
    <property type="project" value="UniProtKB-SubCell"/>
</dbReference>
<dbReference type="InterPro" id="IPR001638">
    <property type="entry name" value="Solute-binding_3/MltF_N"/>
</dbReference>
<name>A0A1M5JYK1_9BRAD</name>
<dbReference type="EMBL" id="LT670817">
    <property type="protein sequence ID" value="SHG45329.1"/>
    <property type="molecule type" value="Genomic_DNA"/>
</dbReference>
<dbReference type="InterPro" id="IPR015168">
    <property type="entry name" value="SsuA/THI5"/>
</dbReference>
<gene>
    <name evidence="6" type="ORF">SAMN05443248_1610</name>
</gene>
<sequence>MVHLASQTARRIGIVIASCVMMMSAHAATKDPIEIKIGLQTTPPDEVYRVKDWGAKYNLKVDEGSYSSGAEILKAFIAGQIDVGNGGSGRLVTMAAMQPDLFYIVATNEYGGDRYGVVVAANSSIKSVAELKGKKIGVVAGSGCYSTFRVYLDKNGMKESDFQMVNMKVEDLRAAVQQGIIDAAVLWEPHGAIGESMGAVKRIQSMGGVSVAPNLVLVSRKFADEHPEAVARYIATLIDVGQFIKSQPEKAATEAAANISKRGVTIDPKALELALTRTNVDPKLNDTMTDELVPVAASMKAAGKIGVMPEFKKLVRTDFYEQAIKLSSQTN</sequence>